<dbReference type="RefSeq" id="WP_030098006.1">
    <property type="nucleotide sequence ID" value="NZ_JAAOOR010000001.1"/>
</dbReference>
<organism evidence="1 2">
    <name type="scientific">Mycobacteroides chelonae</name>
    <name type="common">Mycobacterium chelonae</name>
    <dbReference type="NCBI Taxonomy" id="1774"/>
    <lineage>
        <taxon>Bacteria</taxon>
        <taxon>Bacillati</taxon>
        <taxon>Actinomycetota</taxon>
        <taxon>Actinomycetes</taxon>
        <taxon>Mycobacteriales</taxon>
        <taxon>Mycobacteriaceae</taxon>
        <taxon>Mycobacteroides</taxon>
    </lineage>
</organism>
<accession>A0A1S1M3D6</accession>
<dbReference type="AlphaFoldDB" id="A0A1S1M3D6"/>
<name>A0A1S1M3D6_MYCCH</name>
<dbReference type="EMBL" id="MLIS01000001">
    <property type="protein sequence ID" value="OHU77043.1"/>
    <property type="molecule type" value="Genomic_DNA"/>
</dbReference>
<proteinExistence type="predicted"/>
<evidence type="ECO:0000313" key="1">
    <source>
        <dbReference type="EMBL" id="OHU77043.1"/>
    </source>
</evidence>
<protein>
    <submittedName>
        <fullName evidence="1">Uncharacterized protein</fullName>
    </submittedName>
</protein>
<dbReference type="Proteomes" id="UP000179441">
    <property type="component" value="Unassembled WGS sequence"/>
</dbReference>
<keyword evidence="2" id="KW-1185">Reference proteome</keyword>
<comment type="caution">
    <text evidence="1">The sequence shown here is derived from an EMBL/GenBank/DDBJ whole genome shotgun (WGS) entry which is preliminary data.</text>
</comment>
<sequence>MTSIGSIYLEMEHAGQRIRWRFSRDNETLDGVEVPTWIEATYVGGPTPDMVTRIELRDRAPRIVELSFIAQRDQNEVQQKHLRAVDVDRLATDLLAQWISWHFADAELPRDKQREPAERAAIKFLERQRLTREYRVIDDDFLRQVAVVYRENIQHAPTKAVAKRFGVKDRMASTYVDKARRAGHLPPTKQGQKRA</sequence>
<gene>
    <name evidence="1" type="ORF">BKG84_00085</name>
</gene>
<reference evidence="1 2" key="1">
    <citation type="submission" date="2016-10" db="EMBL/GenBank/DDBJ databases">
        <title>Evaluation of Human, Veterinary and Environmental Mycobacterium chelonae Isolates by Core Genome Phylogenomic Analysis, Targeted Gene Comparison, and Anti-microbial Susceptibility Patterns: A Tale of Mistaken Identities.</title>
        <authorList>
            <person name="Fogelson S.B."/>
            <person name="Camus A.C."/>
            <person name="Lorenz W."/>
            <person name="Vasireddy R."/>
            <person name="Vasireddy S."/>
            <person name="Smith T."/>
            <person name="Brown-Elliott B.A."/>
            <person name="Wallace R.J.Jr."/>
            <person name="Hasan N.A."/>
            <person name="Reischl U."/>
            <person name="Sanchez S."/>
        </authorList>
    </citation>
    <scope>NUCLEOTIDE SEQUENCE [LARGE SCALE GENOMIC DNA]</scope>
    <source>
        <strain evidence="1 2">15518</strain>
    </source>
</reference>
<evidence type="ECO:0000313" key="2">
    <source>
        <dbReference type="Proteomes" id="UP000179441"/>
    </source>
</evidence>